<comment type="caution">
    <text evidence="5">The sequence shown here is derived from an EMBL/GenBank/DDBJ whole genome shotgun (WGS) entry which is preliminary data.</text>
</comment>
<keyword evidence="1" id="KW-1188">Viral release from host cell</keyword>
<dbReference type="NCBIfam" id="TIGR01760">
    <property type="entry name" value="tape_meas_TP901"/>
    <property type="match status" value="1"/>
</dbReference>
<dbReference type="Proteomes" id="UP000195043">
    <property type="component" value="Unassembled WGS sequence"/>
</dbReference>
<evidence type="ECO:0000313" key="6">
    <source>
        <dbReference type="Proteomes" id="UP000195043"/>
    </source>
</evidence>
<keyword evidence="6" id="KW-1185">Reference proteome</keyword>
<dbReference type="Pfam" id="PF10145">
    <property type="entry name" value="PhageMin_Tail"/>
    <property type="match status" value="1"/>
</dbReference>
<dbReference type="RefSeq" id="WP_086273516.1">
    <property type="nucleotide sequence ID" value="NZ_NGKU01000001.1"/>
</dbReference>
<dbReference type="PANTHER" id="PTHR37813:SF1">
    <property type="entry name" value="FELS-2 PROPHAGE PROTEIN"/>
    <property type="match status" value="1"/>
</dbReference>
<evidence type="ECO:0000256" key="1">
    <source>
        <dbReference type="ARBA" id="ARBA00022612"/>
    </source>
</evidence>
<evidence type="ECO:0000256" key="3">
    <source>
        <dbReference type="SAM" id="Phobius"/>
    </source>
</evidence>
<feature type="coiled-coil region" evidence="2">
    <location>
        <begin position="50"/>
        <end position="81"/>
    </location>
</feature>
<dbReference type="InterPro" id="IPR010090">
    <property type="entry name" value="Phage_tape_meas"/>
</dbReference>
<name>A0A242A3I9_9ENTE</name>
<proteinExistence type="predicted"/>
<keyword evidence="3" id="KW-0472">Membrane</keyword>
<protein>
    <recommendedName>
        <fullName evidence="4">Phage tail tape measure protein domain-containing protein</fullName>
    </recommendedName>
</protein>
<evidence type="ECO:0000256" key="2">
    <source>
        <dbReference type="SAM" id="Coils"/>
    </source>
</evidence>
<keyword evidence="3" id="KW-0812">Transmembrane</keyword>
<reference evidence="5 6" key="1">
    <citation type="submission" date="2017-05" db="EMBL/GenBank/DDBJ databases">
        <title>The Genome Sequence of Enterococcus sp. 8G7_MSG3316.</title>
        <authorList>
            <consortium name="The Broad Institute Genomics Platform"/>
            <consortium name="The Broad Institute Genomic Center for Infectious Diseases"/>
            <person name="Earl A."/>
            <person name="Manson A."/>
            <person name="Schwartman J."/>
            <person name="Gilmore M."/>
            <person name="Abouelleil A."/>
            <person name="Cao P."/>
            <person name="Chapman S."/>
            <person name="Cusick C."/>
            <person name="Shea T."/>
            <person name="Young S."/>
            <person name="Neafsey D."/>
            <person name="Nusbaum C."/>
            <person name="Birren B."/>
        </authorList>
    </citation>
    <scope>NUCLEOTIDE SEQUENCE [LARGE SCALE GENOMIC DNA]</scope>
    <source>
        <strain evidence="5 6">8G7_MSG3316</strain>
    </source>
</reference>
<dbReference type="PANTHER" id="PTHR37813">
    <property type="entry name" value="FELS-2 PROPHAGE PROTEIN"/>
    <property type="match status" value="1"/>
</dbReference>
<feature type="transmembrane region" description="Helical" evidence="3">
    <location>
        <begin position="500"/>
        <end position="524"/>
    </location>
</feature>
<evidence type="ECO:0000313" key="5">
    <source>
        <dbReference type="EMBL" id="OTN75460.1"/>
    </source>
</evidence>
<accession>A0A242A3I9</accession>
<organism evidence="5 6">
    <name type="scientific">Candidatus Enterococcus testudinis</name>
    <dbReference type="NCBI Taxonomy" id="1834191"/>
    <lineage>
        <taxon>Bacteria</taxon>
        <taxon>Bacillati</taxon>
        <taxon>Bacillota</taxon>
        <taxon>Bacilli</taxon>
        <taxon>Lactobacillales</taxon>
        <taxon>Enterococcaceae</taxon>
        <taxon>Enterococcus</taxon>
    </lineage>
</organism>
<keyword evidence="2" id="KW-0175">Coiled coil</keyword>
<keyword evidence="3" id="KW-1133">Transmembrane helix</keyword>
<gene>
    <name evidence="5" type="ORF">A5886_000530</name>
</gene>
<feature type="domain" description="Phage tail tape measure protein" evidence="4">
    <location>
        <begin position="217"/>
        <end position="405"/>
    </location>
</feature>
<dbReference type="OrthoDB" id="2137849at2"/>
<evidence type="ECO:0000259" key="4">
    <source>
        <dbReference type="Pfam" id="PF10145"/>
    </source>
</evidence>
<dbReference type="EMBL" id="NGKU01000001">
    <property type="protein sequence ID" value="OTN75460.1"/>
    <property type="molecule type" value="Genomic_DNA"/>
</dbReference>
<dbReference type="AlphaFoldDB" id="A0A242A3I9"/>
<sequence>MAKNTKESDVVLNFRMNGEVAYSKTIKEINNDMKLAKLEYQNQVSAMDKNASATEKLAAAKQKLEKQLDISTAKTEGLREEYKKAAEETGENSEKTRKLYEMLLKSETSENNLRKALESTNDALDAQGDKALTTAEKLEKIEKAGEKIKTAGKGLSAAFTAPVVGIATAGAKMYSDLSTAQSQVQAAFGLTKKEAESLNQSIEDVFTSGMVTSIDESKTAVMELANQFPDLRNASAETITDMTKKFLAIQTTLDSDMTETMRGVNGLMEQFGLSSEEAIDLIAKAGQNGLDKTDELGDNLAEYATNFKDAGYSAEDMFAILETGLDSGAYNLDKVNDLVKEFGNRLVGGDVQTAVESLGGNFVNLYKQIQDGNLSSKDAFQLLAGEISNLNSDQEKATAIAALFGSQGEDAGIKVVEAMGQANGALEANKEAYENANGAAKELSDGVEKSVTYQSAMNELMMAAKDVGEELAPTISRVADAVKEAAQWFRGLDEDTKKTIMTIAGIAAVVGPTLIAFGTIAGSITKIASAASGFFGVWMKGAEMLSLSGGAFTLVVAGIALLITGLVHAYNNVEWFRNGVNAAFQGISDVAVEVFKFIGGYISGVFEGIWTNISNVFEAGKRIFTGFIDFITGVFTGDWGKAWNGVVNIFGGIFDGIVAIAKMPLNNMIGLINGFIRGLNKIKVPKWVPGVGGKTFSIGELPYLAKGGHVLNGQAIVGEAGPELLTNKNGKTTVTPLSDAEKREGISGKYKGNITVEQHNHFGHVDANNPSELNKLNRNISRASKQALGGIGG</sequence>
<feature type="transmembrane region" description="Helical" evidence="3">
    <location>
        <begin position="544"/>
        <end position="567"/>
    </location>
</feature>
<dbReference type="STRING" id="1834191.A5886_000530"/>